<dbReference type="PANTHER" id="PTHR43317">
    <property type="entry name" value="THERMOSPERMINE SYNTHASE ACAULIS5"/>
    <property type="match status" value="1"/>
</dbReference>
<evidence type="ECO:0000256" key="1">
    <source>
        <dbReference type="ARBA" id="ARBA00023115"/>
    </source>
</evidence>
<dbReference type="EMBL" id="KN881647">
    <property type="protein sequence ID" value="KIY51928.1"/>
    <property type="molecule type" value="Genomic_DNA"/>
</dbReference>
<feature type="transmembrane region" description="Helical" evidence="2">
    <location>
        <begin position="98"/>
        <end position="121"/>
    </location>
</feature>
<organism evidence="3 4">
    <name type="scientific">Fistulina hepatica ATCC 64428</name>
    <dbReference type="NCBI Taxonomy" id="1128425"/>
    <lineage>
        <taxon>Eukaryota</taxon>
        <taxon>Fungi</taxon>
        <taxon>Dikarya</taxon>
        <taxon>Basidiomycota</taxon>
        <taxon>Agaricomycotina</taxon>
        <taxon>Agaricomycetes</taxon>
        <taxon>Agaricomycetidae</taxon>
        <taxon>Agaricales</taxon>
        <taxon>Fistulinaceae</taxon>
        <taxon>Fistulina</taxon>
    </lineage>
</organism>
<dbReference type="Pfam" id="PF01564">
    <property type="entry name" value="Spermine_synth"/>
    <property type="match status" value="1"/>
</dbReference>
<dbReference type="Gene3D" id="3.40.50.150">
    <property type="entry name" value="Vaccinia Virus protein VP39"/>
    <property type="match status" value="1"/>
</dbReference>
<dbReference type="PANTHER" id="PTHR43317:SF1">
    <property type="entry name" value="THERMOSPERMINE SYNTHASE ACAULIS5"/>
    <property type="match status" value="1"/>
</dbReference>
<gene>
    <name evidence="3" type="ORF">FISHEDRAFT_70420</name>
</gene>
<feature type="transmembrane region" description="Helical" evidence="2">
    <location>
        <begin position="40"/>
        <end position="61"/>
    </location>
</feature>
<keyword evidence="2" id="KW-0812">Transmembrane</keyword>
<sequence>MLGMYHDLVVSGAAALSLPLVSFAYERVLVPVYGSGPTSAHLAVTVMGAVCIAVSQPWRLLPASWLQYVRLMLFLAPNSTYYVAILSARRGNPVLGPLFTHLVVLAPLVFLHASLVIAVIVESRRKTLPGPVMIWRAAVAAVFYVVVALISRVWPTVPILNSVSENAIFLILACTASCAYFLQKSAASAVEDKSSTKKRKQTHKKTVSNKQVKFVGIALTVVGTTLCKSILSSPILPHPLREPYQHPTYPLRILSSVVSNTGLILVGEALPFPLDVKKENGMLEDIRYLRASHSLLGGVWTGKQIGIVDDVEPLRDSHGTPLGDSVYGTFVVQEAVRLINSTRQGAAGVWERGLIIGLGTGISATGFMRHNISTTIIEIDPAVYDAAREYFALPDPGPGHVFLEDARGWVARNRAAARSISGSPTFDFVVHDCFSGGGVPEHLYTVEFWDDMKALMQPEGIAVVNFAGIIDSHSTRMMYHTLTAMFGQCRAFHDQMRRIPPQDYTTEFINLVFFCTSSSEPLTFRKASKADFLGSPLRKYMLESLADREIDLSVLRATPEEDAKWVLKDGNNPLGELQRAQGAHHWKVMRQVLPDIHWEIF</sequence>
<feature type="transmembrane region" description="Helical" evidence="2">
    <location>
        <begin position="167"/>
        <end position="190"/>
    </location>
</feature>
<proteinExistence type="predicted"/>
<dbReference type="OrthoDB" id="2016285at2759"/>
<reference evidence="3 4" key="1">
    <citation type="journal article" date="2015" name="Fungal Genet. Biol.">
        <title>Evolution of novel wood decay mechanisms in Agaricales revealed by the genome sequences of Fistulina hepatica and Cylindrobasidium torrendii.</title>
        <authorList>
            <person name="Floudas D."/>
            <person name="Held B.W."/>
            <person name="Riley R."/>
            <person name="Nagy L.G."/>
            <person name="Koehler G."/>
            <person name="Ransdell A.S."/>
            <person name="Younus H."/>
            <person name="Chow J."/>
            <person name="Chiniquy J."/>
            <person name="Lipzen A."/>
            <person name="Tritt A."/>
            <person name="Sun H."/>
            <person name="Haridas S."/>
            <person name="LaButti K."/>
            <person name="Ohm R.A."/>
            <person name="Kues U."/>
            <person name="Blanchette R.A."/>
            <person name="Grigoriev I.V."/>
            <person name="Minto R.E."/>
            <person name="Hibbett D.S."/>
        </authorList>
    </citation>
    <scope>NUCLEOTIDE SEQUENCE [LARGE SCALE GENOMIC DNA]</scope>
    <source>
        <strain evidence="3 4">ATCC 64428</strain>
    </source>
</reference>
<dbReference type="CDD" id="cd02440">
    <property type="entry name" value="AdoMet_MTases"/>
    <property type="match status" value="1"/>
</dbReference>
<evidence type="ECO:0000256" key="2">
    <source>
        <dbReference type="SAM" id="Phobius"/>
    </source>
</evidence>
<dbReference type="Proteomes" id="UP000054144">
    <property type="component" value="Unassembled WGS sequence"/>
</dbReference>
<evidence type="ECO:0000313" key="3">
    <source>
        <dbReference type="EMBL" id="KIY51928.1"/>
    </source>
</evidence>
<keyword evidence="2" id="KW-1133">Transmembrane helix</keyword>
<protein>
    <submittedName>
        <fullName evidence="3">Spermine/spermidine synthase</fullName>
    </submittedName>
</protein>
<evidence type="ECO:0000313" key="4">
    <source>
        <dbReference type="Proteomes" id="UP000054144"/>
    </source>
</evidence>
<dbReference type="InterPro" id="IPR029063">
    <property type="entry name" value="SAM-dependent_MTases_sf"/>
</dbReference>
<keyword evidence="1" id="KW-0620">Polyamine biosynthesis</keyword>
<accession>A0A0D7AMB9</accession>
<keyword evidence="2" id="KW-0472">Membrane</keyword>
<dbReference type="NCBIfam" id="NF037959">
    <property type="entry name" value="MFS_SpdSyn"/>
    <property type="match status" value="1"/>
</dbReference>
<dbReference type="SUPFAM" id="SSF53335">
    <property type="entry name" value="S-adenosyl-L-methionine-dependent methyltransferases"/>
    <property type="match status" value="1"/>
</dbReference>
<dbReference type="GO" id="GO:0006596">
    <property type="term" value="P:polyamine biosynthetic process"/>
    <property type="evidence" value="ECO:0007669"/>
    <property type="project" value="UniProtKB-KW"/>
</dbReference>
<keyword evidence="4" id="KW-1185">Reference proteome</keyword>
<feature type="transmembrane region" description="Helical" evidence="2">
    <location>
        <begin position="211"/>
        <end position="231"/>
    </location>
</feature>
<feature type="transmembrane region" description="Helical" evidence="2">
    <location>
        <begin position="133"/>
        <end position="155"/>
    </location>
</feature>
<name>A0A0D7AMB9_9AGAR</name>
<feature type="transmembrane region" description="Helical" evidence="2">
    <location>
        <begin position="68"/>
        <end position="86"/>
    </location>
</feature>
<dbReference type="AlphaFoldDB" id="A0A0D7AMB9"/>